<protein>
    <recommendedName>
        <fullName evidence="7">Ferritin</fullName>
        <ecNumber evidence="7">1.16.3.2</ecNumber>
    </recommendedName>
</protein>
<dbReference type="GO" id="GO:0008198">
    <property type="term" value="F:ferrous iron binding"/>
    <property type="evidence" value="ECO:0007669"/>
    <property type="project" value="TreeGrafter"/>
</dbReference>
<dbReference type="CDD" id="cd01055">
    <property type="entry name" value="Nonheme_Ferritin"/>
    <property type="match status" value="1"/>
</dbReference>
<evidence type="ECO:0000256" key="7">
    <source>
        <dbReference type="RuleBase" id="RU361145"/>
    </source>
</evidence>
<evidence type="ECO:0000256" key="1">
    <source>
        <dbReference type="ARBA" id="ARBA00006950"/>
    </source>
</evidence>
<accession>A0A7V2F4K2</accession>
<evidence type="ECO:0000259" key="8">
    <source>
        <dbReference type="PROSITE" id="PS50905"/>
    </source>
</evidence>
<dbReference type="Gene3D" id="1.20.1260.10">
    <property type="match status" value="1"/>
</dbReference>
<dbReference type="InterPro" id="IPR041719">
    <property type="entry name" value="Ferritin_prok"/>
</dbReference>
<dbReference type="InterPro" id="IPR009078">
    <property type="entry name" value="Ferritin-like_SF"/>
</dbReference>
<keyword evidence="7" id="KW-0963">Cytoplasm</keyword>
<evidence type="ECO:0000256" key="2">
    <source>
        <dbReference type="ARBA" id="ARBA00022434"/>
    </source>
</evidence>
<proteinExistence type="inferred from homology"/>
<comment type="similarity">
    <text evidence="1 7">Belongs to the ferritin family. Prokaryotic subfamily.</text>
</comment>
<feature type="domain" description="Ferritin-like diiron" evidence="8">
    <location>
        <begin position="1"/>
        <end position="145"/>
    </location>
</feature>
<keyword evidence="2 7" id="KW-0409">Iron storage</keyword>
<dbReference type="Pfam" id="PF00210">
    <property type="entry name" value="Ferritin"/>
    <property type="match status" value="1"/>
</dbReference>
<organism evidence="9">
    <name type="scientific">Eiseniibacteriota bacterium</name>
    <dbReference type="NCBI Taxonomy" id="2212470"/>
    <lineage>
        <taxon>Bacteria</taxon>
        <taxon>Candidatus Eiseniibacteriota</taxon>
    </lineage>
</organism>
<dbReference type="EC" id="1.16.3.2" evidence="7"/>
<dbReference type="GO" id="GO:0006826">
    <property type="term" value="P:iron ion transport"/>
    <property type="evidence" value="ECO:0007669"/>
    <property type="project" value="InterPro"/>
</dbReference>
<dbReference type="EMBL" id="DSEC01000614">
    <property type="protein sequence ID" value="HER44494.1"/>
    <property type="molecule type" value="Genomic_DNA"/>
</dbReference>
<feature type="binding site" evidence="6">
    <location>
        <position position="94"/>
    </location>
    <ligand>
        <name>Fe cation</name>
        <dbReference type="ChEBI" id="CHEBI:24875"/>
        <label>1</label>
    </ligand>
</feature>
<evidence type="ECO:0000313" key="9">
    <source>
        <dbReference type="EMBL" id="HER44494.1"/>
    </source>
</evidence>
<evidence type="ECO:0000256" key="5">
    <source>
        <dbReference type="ARBA" id="ARBA00023004"/>
    </source>
</evidence>
<name>A0A7V2F4K2_UNCEI</name>
<dbReference type="AlphaFoldDB" id="A0A7V2F4K2"/>
<feature type="binding site" evidence="6">
    <location>
        <position position="53"/>
    </location>
    <ligand>
        <name>Fe cation</name>
        <dbReference type="ChEBI" id="CHEBI:24875"/>
        <label>1</label>
    </ligand>
</feature>
<dbReference type="PANTHER" id="PTHR11431:SF127">
    <property type="entry name" value="BACTERIAL NON-HEME FERRITIN"/>
    <property type="match status" value="1"/>
</dbReference>
<dbReference type="InterPro" id="IPR001519">
    <property type="entry name" value="Ferritin"/>
</dbReference>
<dbReference type="PANTHER" id="PTHR11431">
    <property type="entry name" value="FERRITIN"/>
    <property type="match status" value="1"/>
</dbReference>
<reference evidence="9" key="1">
    <citation type="journal article" date="2020" name="mSystems">
        <title>Genome- and Community-Level Interaction Insights into Carbon Utilization and Element Cycling Functions of Hydrothermarchaeota in Hydrothermal Sediment.</title>
        <authorList>
            <person name="Zhou Z."/>
            <person name="Liu Y."/>
            <person name="Xu W."/>
            <person name="Pan J."/>
            <person name="Luo Z.H."/>
            <person name="Li M."/>
        </authorList>
    </citation>
    <scope>NUCLEOTIDE SEQUENCE [LARGE SCALE GENOMIC DNA]</scope>
    <source>
        <strain evidence="9">SpSt-1233</strain>
    </source>
</reference>
<feature type="binding site" evidence="6">
    <location>
        <position position="127"/>
    </location>
    <ligand>
        <name>Fe cation</name>
        <dbReference type="ChEBI" id="CHEBI:24875"/>
        <label>1</label>
    </ligand>
</feature>
<comment type="function">
    <text evidence="7">Iron-storage protein.</text>
</comment>
<dbReference type="GO" id="GO:0005829">
    <property type="term" value="C:cytosol"/>
    <property type="evidence" value="ECO:0007669"/>
    <property type="project" value="TreeGrafter"/>
</dbReference>
<dbReference type="GO" id="GO:0006879">
    <property type="term" value="P:intracellular iron ion homeostasis"/>
    <property type="evidence" value="ECO:0007669"/>
    <property type="project" value="UniProtKB-KW"/>
</dbReference>
<dbReference type="GO" id="GO:0042802">
    <property type="term" value="F:identical protein binding"/>
    <property type="evidence" value="ECO:0007669"/>
    <property type="project" value="UniProtKB-ARBA"/>
</dbReference>
<comment type="caution">
    <text evidence="9">The sequence shown here is derived from an EMBL/GenBank/DDBJ whole genome shotgun (WGS) entry which is preliminary data.</text>
</comment>
<dbReference type="GO" id="GO:0008199">
    <property type="term" value="F:ferric iron binding"/>
    <property type="evidence" value="ECO:0007669"/>
    <property type="project" value="InterPro"/>
</dbReference>
<dbReference type="InterPro" id="IPR008331">
    <property type="entry name" value="Ferritin_DPS_dom"/>
</dbReference>
<dbReference type="SUPFAM" id="SSF47240">
    <property type="entry name" value="Ferritin-like"/>
    <property type="match status" value="1"/>
</dbReference>
<dbReference type="FunFam" id="1.20.1260.10:FF:000001">
    <property type="entry name" value="Non-heme ferritin"/>
    <property type="match status" value="1"/>
</dbReference>
<comment type="subcellular location">
    <subcellularLocation>
        <location evidence="7">Cytoplasm</location>
    </subcellularLocation>
</comment>
<dbReference type="PROSITE" id="PS50905">
    <property type="entry name" value="FERRITIN_LIKE"/>
    <property type="match status" value="1"/>
</dbReference>
<dbReference type="InterPro" id="IPR009040">
    <property type="entry name" value="Ferritin-like_diiron"/>
</dbReference>
<sequence length="174" mass="20023">MIDKKVRDGFNKQIQHELYSAYLYLSMAAWFHSKGMDGMAQWFRVQTMEEMTHAMKFFDHIIERDGEVELLEIGKPPAEWASPLEATKDAYKHEQFITGKINELVKLSRNENDYASGSMLQWFVDEQVEEEANASKNVQRLEMVGDSGNGLLMIDREMGARTFTMPASKEESGE</sequence>
<keyword evidence="5 6" id="KW-0408">Iron</keyword>
<evidence type="ECO:0000256" key="6">
    <source>
        <dbReference type="PIRSR" id="PIRSR601519-1"/>
    </source>
</evidence>
<dbReference type="InterPro" id="IPR012347">
    <property type="entry name" value="Ferritin-like"/>
</dbReference>
<evidence type="ECO:0000256" key="3">
    <source>
        <dbReference type="ARBA" id="ARBA00022723"/>
    </source>
</evidence>
<keyword evidence="4" id="KW-0560">Oxidoreductase</keyword>
<comment type="catalytic activity">
    <reaction evidence="7">
        <text>4 Fe(2+) + O2 + 6 H2O = 4 iron(III) oxide-hydroxide + 12 H(+)</text>
        <dbReference type="Rhea" id="RHEA:11972"/>
        <dbReference type="ChEBI" id="CHEBI:15377"/>
        <dbReference type="ChEBI" id="CHEBI:15378"/>
        <dbReference type="ChEBI" id="CHEBI:15379"/>
        <dbReference type="ChEBI" id="CHEBI:29033"/>
        <dbReference type="ChEBI" id="CHEBI:78619"/>
        <dbReference type="EC" id="1.16.3.2"/>
    </reaction>
</comment>
<dbReference type="GO" id="GO:0004322">
    <property type="term" value="F:ferroxidase activity"/>
    <property type="evidence" value="ECO:0007669"/>
    <property type="project" value="TreeGrafter"/>
</dbReference>
<keyword evidence="3 6" id="KW-0479">Metal-binding</keyword>
<dbReference type="Proteomes" id="UP000886069">
    <property type="component" value="Unassembled WGS sequence"/>
</dbReference>
<feature type="binding site" evidence="6">
    <location>
        <position position="17"/>
    </location>
    <ligand>
        <name>Fe cation</name>
        <dbReference type="ChEBI" id="CHEBI:24875"/>
        <label>1</label>
    </ligand>
</feature>
<gene>
    <name evidence="9" type="ORF">ENO08_08550</name>
</gene>
<evidence type="ECO:0000256" key="4">
    <source>
        <dbReference type="ARBA" id="ARBA00023002"/>
    </source>
</evidence>
<feature type="binding site" evidence="6">
    <location>
        <position position="50"/>
    </location>
    <ligand>
        <name>Fe cation</name>
        <dbReference type="ChEBI" id="CHEBI:24875"/>
        <label>1</label>
    </ligand>
</feature>